<dbReference type="EMBL" id="CP013023">
    <property type="protein sequence ID" value="ANF97504.1"/>
    <property type="molecule type" value="Genomic_DNA"/>
</dbReference>
<organism evidence="1 2">
    <name type="scientific">Paenibacillus bovis</name>
    <dbReference type="NCBI Taxonomy" id="1616788"/>
    <lineage>
        <taxon>Bacteria</taxon>
        <taxon>Bacillati</taxon>
        <taxon>Bacillota</taxon>
        <taxon>Bacilli</taxon>
        <taxon>Bacillales</taxon>
        <taxon>Paenibacillaceae</taxon>
        <taxon>Paenibacillus</taxon>
    </lineage>
</organism>
<proteinExistence type="predicted"/>
<keyword evidence="2" id="KW-1185">Reference proteome</keyword>
<reference evidence="2" key="1">
    <citation type="submission" date="2015-10" db="EMBL/GenBank/DDBJ databases">
        <title>Genome of Paenibacillus bovis sp. nov.</title>
        <authorList>
            <person name="Wu Z."/>
            <person name="Gao C."/>
            <person name="Liu Z."/>
            <person name="Zheng H."/>
        </authorList>
    </citation>
    <scope>NUCLEOTIDE SEQUENCE [LARGE SCALE GENOMIC DNA]</scope>
    <source>
        <strain evidence="2">BD3526</strain>
    </source>
</reference>
<accession>A0A172ZIN8</accession>
<evidence type="ECO:0000313" key="2">
    <source>
        <dbReference type="Proteomes" id="UP000078148"/>
    </source>
</evidence>
<sequence>MPRRKYGTGDIFIIPMYDGRLAICQIIYALRGSLRKALPFGVLHIGSEEQLPDGHDGEFLTFQNHRGTFQIIFGAASNINKGSWRVTGHLPLTPEKEAMQTFQSSTHLYHGDEYLGVLPQEEWHKYPVLSVAGNERVQQYLAQYEQAASPVTNIDRKPI</sequence>
<dbReference type="Proteomes" id="UP000078148">
    <property type="component" value="Chromosome"/>
</dbReference>
<dbReference type="OrthoDB" id="2626994at2"/>
<gene>
    <name evidence="1" type="ORF">AR543_16810</name>
</gene>
<dbReference type="STRING" id="1616788.AR543_16810"/>
<evidence type="ECO:0000313" key="1">
    <source>
        <dbReference type="EMBL" id="ANF97504.1"/>
    </source>
</evidence>
<reference evidence="1 2" key="2">
    <citation type="journal article" date="2016" name="Int. J. Syst. Evol. Microbiol.">
        <title>Paenibacillus bovis sp. nov., isolated from raw yak (Bos grunniens) milk.</title>
        <authorList>
            <person name="Gao C."/>
            <person name="Han J."/>
            <person name="Liu Z."/>
            <person name="Xu X."/>
            <person name="Hang F."/>
            <person name="Wu Z."/>
        </authorList>
    </citation>
    <scope>NUCLEOTIDE SEQUENCE [LARGE SCALE GENOMIC DNA]</scope>
    <source>
        <strain evidence="1 2">BD3526</strain>
    </source>
</reference>
<name>A0A172ZIN8_9BACL</name>
<dbReference type="KEGG" id="pbv:AR543_16810"/>
<dbReference type="RefSeq" id="WP_060535608.1">
    <property type="nucleotide sequence ID" value="NZ_CP013023.1"/>
</dbReference>
<dbReference type="AlphaFoldDB" id="A0A172ZIN8"/>
<protein>
    <submittedName>
        <fullName evidence="1">Uncharacterized protein</fullName>
    </submittedName>
</protein>